<organism evidence="2">
    <name type="scientific">Podoviridae sp. ctDwO1</name>
    <dbReference type="NCBI Taxonomy" id="2827726"/>
    <lineage>
        <taxon>Viruses</taxon>
        <taxon>Duplodnaviria</taxon>
        <taxon>Heunggongvirae</taxon>
        <taxon>Uroviricota</taxon>
        <taxon>Caudoviricetes</taxon>
    </lineage>
</organism>
<protein>
    <submittedName>
        <fullName evidence="2">Uncharacterized protein</fullName>
    </submittedName>
</protein>
<evidence type="ECO:0000256" key="1">
    <source>
        <dbReference type="SAM" id="Phobius"/>
    </source>
</evidence>
<feature type="transmembrane region" description="Helical" evidence="1">
    <location>
        <begin position="44"/>
        <end position="61"/>
    </location>
</feature>
<keyword evidence="1" id="KW-0812">Transmembrane</keyword>
<evidence type="ECO:0000313" key="2">
    <source>
        <dbReference type="EMBL" id="DAF60216.1"/>
    </source>
</evidence>
<reference evidence="2" key="1">
    <citation type="journal article" date="2021" name="Proc. Natl. Acad. Sci. U.S.A.">
        <title>A Catalog of Tens of Thousands of Viruses from Human Metagenomes Reveals Hidden Associations with Chronic Diseases.</title>
        <authorList>
            <person name="Tisza M.J."/>
            <person name="Buck C.B."/>
        </authorList>
    </citation>
    <scope>NUCLEOTIDE SEQUENCE</scope>
    <source>
        <strain evidence="2">CtDwO1</strain>
    </source>
</reference>
<dbReference type="EMBL" id="BK032784">
    <property type="protein sequence ID" value="DAF60216.1"/>
    <property type="molecule type" value="Genomic_DNA"/>
</dbReference>
<proteinExistence type="predicted"/>
<keyword evidence="1" id="KW-0472">Membrane</keyword>
<accession>A0A8S5TAQ8</accession>
<keyword evidence="1" id="KW-1133">Transmembrane helix</keyword>
<sequence length="157" mass="17250">MVYLIILSVVLSVAMAIVAAKKAKELPDSVSSFSYYVGDVRFSLWATTMAAVLLFSSLHALPPKQGYIAGLMSVGLLMVAASPCYRTENKVLHYVGGYLFGLTSQVVVALLMPWLLILWVLFPLVFIRKDWKENATFIAEAICYLTLVVSLIVSLLA</sequence>
<feature type="transmembrane region" description="Helical" evidence="1">
    <location>
        <begin position="68"/>
        <end position="85"/>
    </location>
</feature>
<feature type="transmembrane region" description="Helical" evidence="1">
    <location>
        <begin position="97"/>
        <end position="125"/>
    </location>
</feature>
<feature type="transmembrane region" description="Helical" evidence="1">
    <location>
        <begin position="137"/>
        <end position="156"/>
    </location>
</feature>
<name>A0A8S5TAQ8_9CAUD</name>